<organism evidence="3 4">
    <name type="scientific">Streptomyces carpinensis</name>
    <dbReference type="NCBI Taxonomy" id="66369"/>
    <lineage>
        <taxon>Bacteria</taxon>
        <taxon>Bacillati</taxon>
        <taxon>Actinomycetota</taxon>
        <taxon>Actinomycetes</taxon>
        <taxon>Kitasatosporales</taxon>
        <taxon>Streptomycetaceae</taxon>
        <taxon>Streptomyces</taxon>
    </lineage>
</organism>
<dbReference type="InterPro" id="IPR011528">
    <property type="entry name" value="NERD"/>
</dbReference>
<dbReference type="Proteomes" id="UP001458415">
    <property type="component" value="Unassembled WGS sequence"/>
</dbReference>
<comment type="caution">
    <text evidence="3">The sequence shown here is derived from an EMBL/GenBank/DDBJ whole genome shotgun (WGS) entry which is preliminary data.</text>
</comment>
<dbReference type="Pfam" id="PF08378">
    <property type="entry name" value="NERD"/>
    <property type="match status" value="1"/>
</dbReference>
<feature type="region of interest" description="Disordered" evidence="1">
    <location>
        <begin position="190"/>
        <end position="209"/>
    </location>
</feature>
<protein>
    <submittedName>
        <fullName evidence="3">Nuclease-related domain-containing protein</fullName>
    </submittedName>
</protein>
<name>A0ABV1WA90_9ACTN</name>
<keyword evidence="4" id="KW-1185">Reference proteome</keyword>
<gene>
    <name evidence="3" type="ORF">ABT317_27195</name>
</gene>
<proteinExistence type="predicted"/>
<evidence type="ECO:0000313" key="3">
    <source>
        <dbReference type="EMBL" id="MER6980557.1"/>
    </source>
</evidence>
<sequence>RRPGGRITGAGRSADARARELRTPLVRIATAAGITTRAEALARRSQIGAEGERYVAQLLAPLTADGWAFLADRRLPRGKANIDLLAISPTGRVYVLDPKKWDRRHRLRVRDGRLWHGEWDVSKRLKPLRYETATVSSLLGVKAIPIAVMVGPMRPGTQLRYDGILLVPAEDICHVLRRLDAQHVPTQRSAHLVDTAERLLPPKTGRTSR</sequence>
<reference evidence="3 4" key="1">
    <citation type="submission" date="2024-06" db="EMBL/GenBank/DDBJ databases">
        <title>The Natural Products Discovery Center: Release of the First 8490 Sequenced Strains for Exploring Actinobacteria Biosynthetic Diversity.</title>
        <authorList>
            <person name="Kalkreuter E."/>
            <person name="Kautsar S.A."/>
            <person name="Yang D."/>
            <person name="Bader C.D."/>
            <person name="Teijaro C.N."/>
            <person name="Fluegel L."/>
            <person name="Davis C.M."/>
            <person name="Simpson J.R."/>
            <person name="Lauterbach L."/>
            <person name="Steele A.D."/>
            <person name="Gui C."/>
            <person name="Meng S."/>
            <person name="Li G."/>
            <person name="Viehrig K."/>
            <person name="Ye F."/>
            <person name="Su P."/>
            <person name="Kiefer A.F."/>
            <person name="Nichols A."/>
            <person name="Cepeda A.J."/>
            <person name="Yan W."/>
            <person name="Fan B."/>
            <person name="Jiang Y."/>
            <person name="Adhikari A."/>
            <person name="Zheng C.-J."/>
            <person name="Schuster L."/>
            <person name="Cowan T.M."/>
            <person name="Smanski M.J."/>
            <person name="Chevrette M.G."/>
            <person name="De Carvalho L.P.S."/>
            <person name="Shen B."/>
        </authorList>
    </citation>
    <scope>NUCLEOTIDE SEQUENCE [LARGE SCALE GENOMIC DNA]</scope>
    <source>
        <strain evidence="3 4">NPDC000634</strain>
    </source>
</reference>
<evidence type="ECO:0000256" key="1">
    <source>
        <dbReference type="SAM" id="MobiDB-lite"/>
    </source>
</evidence>
<accession>A0ABV1WA90</accession>
<feature type="non-terminal residue" evidence="3">
    <location>
        <position position="1"/>
    </location>
</feature>
<evidence type="ECO:0000313" key="4">
    <source>
        <dbReference type="Proteomes" id="UP001458415"/>
    </source>
</evidence>
<evidence type="ECO:0000259" key="2">
    <source>
        <dbReference type="Pfam" id="PF08378"/>
    </source>
</evidence>
<feature type="domain" description="NERD" evidence="2">
    <location>
        <begin position="48"/>
        <end position="129"/>
    </location>
</feature>
<dbReference type="EMBL" id="JBEPCU010000573">
    <property type="protein sequence ID" value="MER6980557.1"/>
    <property type="molecule type" value="Genomic_DNA"/>
</dbReference>